<accession>A0A1K2HDT8</accession>
<sequence length="304" mass="31672">MADDFPMLDPDTETPAVLGKTDALIAKHRGQGADPHVPVLTDLAADSALGDIPVLTDIEPIIGDELMFTPEEIRAEHRPAKPAEAPIAAAPIASPPTPTAKPAAPAEPSSIELLDLTPVAPSKPTAPAAAALPEFDFPELTLPTLKPAASPRPSPAPVTPPLPSGPLMPELALNFDFSPPPEDKPSAAPSPIPAAPPAPVPPSPAPQLAPASPVASLADDMLNELSIELPDEAFPVAMPSIDPAQLAQEVLASLRPEVEKLLRAEMARQVAGLHAEALKRTLGALQPQLDKLVRTRIDEALKQR</sequence>
<name>A0A1K2HDT8_9NEIS</name>
<evidence type="ECO:0000313" key="3">
    <source>
        <dbReference type="Proteomes" id="UP000186513"/>
    </source>
</evidence>
<feature type="compositionally biased region" description="Pro residues" evidence="1">
    <location>
        <begin position="150"/>
        <end position="166"/>
    </location>
</feature>
<reference evidence="2 3" key="1">
    <citation type="submission" date="2016-11" db="EMBL/GenBank/DDBJ databases">
        <authorList>
            <person name="Jaros S."/>
            <person name="Januszkiewicz K."/>
            <person name="Wedrychowicz H."/>
        </authorList>
    </citation>
    <scope>NUCLEOTIDE SEQUENCE [LARGE SCALE GENOMIC DNA]</scope>
    <source>
        <strain evidence="2 3">DSM 18899</strain>
    </source>
</reference>
<evidence type="ECO:0000313" key="2">
    <source>
        <dbReference type="EMBL" id="SFZ74665.1"/>
    </source>
</evidence>
<dbReference type="AlphaFoldDB" id="A0A1K2HDT8"/>
<organism evidence="2 3">
    <name type="scientific">Chitinimonas taiwanensis DSM 18899</name>
    <dbReference type="NCBI Taxonomy" id="1121279"/>
    <lineage>
        <taxon>Bacteria</taxon>
        <taxon>Pseudomonadati</taxon>
        <taxon>Pseudomonadota</taxon>
        <taxon>Betaproteobacteria</taxon>
        <taxon>Neisseriales</taxon>
        <taxon>Chitinibacteraceae</taxon>
        <taxon>Chitinimonas</taxon>
    </lineage>
</organism>
<dbReference type="STRING" id="1121279.SAMN02745887_01354"/>
<protein>
    <submittedName>
        <fullName evidence="2">Uncharacterized protein</fullName>
    </submittedName>
</protein>
<evidence type="ECO:0000256" key="1">
    <source>
        <dbReference type="SAM" id="MobiDB-lite"/>
    </source>
</evidence>
<proteinExistence type="predicted"/>
<keyword evidence="3" id="KW-1185">Reference proteome</keyword>
<gene>
    <name evidence="2" type="ORF">SAMN02745887_01354</name>
</gene>
<dbReference type="EMBL" id="FPKR01000004">
    <property type="protein sequence ID" value="SFZ74665.1"/>
    <property type="molecule type" value="Genomic_DNA"/>
</dbReference>
<feature type="compositionally biased region" description="Pro residues" evidence="1">
    <location>
        <begin position="188"/>
        <end position="207"/>
    </location>
</feature>
<dbReference type="Proteomes" id="UP000186513">
    <property type="component" value="Unassembled WGS sequence"/>
</dbReference>
<feature type="region of interest" description="Disordered" evidence="1">
    <location>
        <begin position="143"/>
        <end position="213"/>
    </location>
</feature>